<sequence length="458" mass="52428">MKLNRSAAPEVKGKLVFHLPEIKQFQLNNGLKVLFVEKDNLPIIQMSLVVNAGSRFDPPGKNGLAYLTSMLIDEGAGEYSALELDNEIESLGSIFGVSTDRDLIYINMLSIKDKFERSLELLTTVYTSPLFTDSDFEREKKKLLTMIIRNYDEPSYIASTNFRNLVYNTTPYDHPIIGTLQEIETIDNNDVKHFYRSTFSPSNSHLIVVGSITMSELEKKLNKYFTTISFELEIKNNIHAPIENNSNIYFIHKQGAAQSEIRVGHISNKRTDSDYFAKAIMNSILGGQFSSRLNLNLREDKGFTYGVSSGFYYNKFFSHFQIATSVESKNTGETIKEIEKEINGIKQNISIEEIDFAKSYLIKRFPAMFETYTQTANNLTSLIHYSLDRNYFNNYIQNIENCTKDEIEEAARMKIVTDKMIYVIVGDGKKVLFQLRSISDSNIIELDKFGEIETNENY</sequence>
<evidence type="ECO:0000313" key="3">
    <source>
        <dbReference type="EMBL" id="VAX14977.1"/>
    </source>
</evidence>
<evidence type="ECO:0008006" key="4">
    <source>
        <dbReference type="Google" id="ProtNLM"/>
    </source>
</evidence>
<dbReference type="InterPro" id="IPR007863">
    <property type="entry name" value="Peptidase_M16_C"/>
</dbReference>
<dbReference type="AlphaFoldDB" id="A0A3B1CDV2"/>
<gene>
    <name evidence="3" type="ORF">MNBD_IGNAVI01-1906</name>
</gene>
<evidence type="ECO:0000259" key="1">
    <source>
        <dbReference type="Pfam" id="PF00675"/>
    </source>
</evidence>
<name>A0A3B1CDV2_9ZZZZ</name>
<reference evidence="3" key="1">
    <citation type="submission" date="2018-06" db="EMBL/GenBank/DDBJ databases">
        <authorList>
            <person name="Zhirakovskaya E."/>
        </authorList>
    </citation>
    <scope>NUCLEOTIDE SEQUENCE</scope>
</reference>
<dbReference type="EMBL" id="UOGD01000003">
    <property type="protein sequence ID" value="VAX14977.1"/>
    <property type="molecule type" value="Genomic_DNA"/>
</dbReference>
<evidence type="ECO:0000259" key="2">
    <source>
        <dbReference type="Pfam" id="PF05193"/>
    </source>
</evidence>
<dbReference type="GO" id="GO:0046872">
    <property type="term" value="F:metal ion binding"/>
    <property type="evidence" value="ECO:0007669"/>
    <property type="project" value="InterPro"/>
</dbReference>
<dbReference type="InterPro" id="IPR050361">
    <property type="entry name" value="MPP/UQCRC_Complex"/>
</dbReference>
<dbReference type="PANTHER" id="PTHR11851">
    <property type="entry name" value="METALLOPROTEASE"/>
    <property type="match status" value="1"/>
</dbReference>
<dbReference type="Gene3D" id="3.30.830.10">
    <property type="entry name" value="Metalloenzyme, LuxS/M16 peptidase-like"/>
    <property type="match status" value="2"/>
</dbReference>
<proteinExistence type="predicted"/>
<dbReference type="Pfam" id="PF05193">
    <property type="entry name" value="Peptidase_M16_C"/>
    <property type="match status" value="1"/>
</dbReference>
<protein>
    <recommendedName>
        <fullName evidence="4">Insulinase family protein</fullName>
    </recommendedName>
</protein>
<dbReference type="Pfam" id="PF00675">
    <property type="entry name" value="Peptidase_M16"/>
    <property type="match status" value="1"/>
</dbReference>
<dbReference type="PANTHER" id="PTHR11851:SF224">
    <property type="entry name" value="PROCESSING PROTEASE"/>
    <property type="match status" value="1"/>
</dbReference>
<organism evidence="3">
    <name type="scientific">hydrothermal vent metagenome</name>
    <dbReference type="NCBI Taxonomy" id="652676"/>
    <lineage>
        <taxon>unclassified sequences</taxon>
        <taxon>metagenomes</taxon>
        <taxon>ecological metagenomes</taxon>
    </lineage>
</organism>
<dbReference type="SUPFAM" id="SSF63411">
    <property type="entry name" value="LuxS/MPP-like metallohydrolase"/>
    <property type="match status" value="2"/>
</dbReference>
<dbReference type="InterPro" id="IPR011765">
    <property type="entry name" value="Pept_M16_N"/>
</dbReference>
<dbReference type="InterPro" id="IPR011249">
    <property type="entry name" value="Metalloenz_LuxS/M16"/>
</dbReference>
<feature type="domain" description="Peptidase M16 N-terminal" evidence="1">
    <location>
        <begin position="36"/>
        <end position="179"/>
    </location>
</feature>
<feature type="domain" description="Peptidase M16 C-terminal" evidence="2">
    <location>
        <begin position="186"/>
        <end position="359"/>
    </location>
</feature>
<accession>A0A3B1CDV2</accession>